<comment type="caution">
    <text evidence="2">The sequence shown here is derived from an EMBL/GenBank/DDBJ whole genome shotgun (WGS) entry which is preliminary data.</text>
</comment>
<dbReference type="PROSITE" id="PS50943">
    <property type="entry name" value="HTH_CROC1"/>
    <property type="match status" value="1"/>
</dbReference>
<proteinExistence type="predicted"/>
<evidence type="ECO:0000313" key="3">
    <source>
        <dbReference type="Proteomes" id="UP000763557"/>
    </source>
</evidence>
<feature type="domain" description="HTH cro/C1-type" evidence="1">
    <location>
        <begin position="88"/>
        <end position="107"/>
    </location>
</feature>
<name>A0ABX2FHD8_9PSEU</name>
<dbReference type="InterPro" id="IPR001387">
    <property type="entry name" value="Cro/C1-type_HTH"/>
</dbReference>
<evidence type="ECO:0000259" key="1">
    <source>
        <dbReference type="PROSITE" id="PS50943"/>
    </source>
</evidence>
<dbReference type="RefSeq" id="WP_173141108.1">
    <property type="nucleotide sequence ID" value="NZ_CBCSGW010000052.1"/>
</dbReference>
<keyword evidence="3" id="KW-1185">Reference proteome</keyword>
<dbReference type="Proteomes" id="UP000763557">
    <property type="component" value="Unassembled WGS sequence"/>
</dbReference>
<dbReference type="EMBL" id="JAAATY010000034">
    <property type="protein sequence ID" value="NRN70155.1"/>
    <property type="molecule type" value="Genomic_DNA"/>
</dbReference>
<organism evidence="2 3">
    <name type="scientific">Kibdelosporangium persicum</name>
    <dbReference type="NCBI Taxonomy" id="2698649"/>
    <lineage>
        <taxon>Bacteria</taxon>
        <taxon>Bacillati</taxon>
        <taxon>Actinomycetota</taxon>
        <taxon>Actinomycetes</taxon>
        <taxon>Pseudonocardiales</taxon>
        <taxon>Pseudonocardiaceae</taxon>
        <taxon>Kibdelosporangium</taxon>
    </lineage>
</organism>
<reference evidence="2 3" key="1">
    <citation type="submission" date="2020-01" db="EMBL/GenBank/DDBJ databases">
        <title>Kibdelosporangium persica a novel Actinomycetes from a hot desert in Iran.</title>
        <authorList>
            <person name="Safaei N."/>
            <person name="Zaburannyi N."/>
            <person name="Mueller R."/>
            <person name="Wink J."/>
        </authorList>
    </citation>
    <scope>NUCLEOTIDE SEQUENCE [LARGE SCALE GENOMIC DNA]</scope>
    <source>
        <strain evidence="2 3">4NS15</strain>
    </source>
</reference>
<sequence length="345" mass="38156">MSVSIRSQRQEQRQLSAELRAQRKTWAEVGRVFSDRYHVNARAAMRMAHGWSQRDAAERWNSRWPADSKTFKNFSYWELWPASTGYAPSLDVLGRLAELYECSISDLVWDCGDFRDRDSIHGDAGRLHGLQALLDHGDDKTRPTNAASLVSKLESIDVTELARLTASWADSLKGASRRSILLKLSAALSLAAAAPALADESEEAPPASGVAGDYEGIWHSRYIYPSTSRGGNVSGDHYVVMRQRGNQLFGQSVPATNGSLLNLDLAVSGPIATGIWSERTSLTGHYRGAVYHGAIQLIIDPMGKSMTGKWVGYDREFTINSGEWTLTWQEPATTKGVQRAYHLKV</sequence>
<evidence type="ECO:0000313" key="2">
    <source>
        <dbReference type="EMBL" id="NRN70155.1"/>
    </source>
</evidence>
<accession>A0ABX2FHD8</accession>
<gene>
    <name evidence="2" type="ORF">GC106_74200</name>
</gene>
<protein>
    <recommendedName>
        <fullName evidence="1">HTH cro/C1-type domain-containing protein</fullName>
    </recommendedName>
</protein>